<dbReference type="Pfam" id="PF13833">
    <property type="entry name" value="EF-hand_8"/>
    <property type="match status" value="1"/>
</dbReference>
<dbReference type="Gene3D" id="1.10.238.10">
    <property type="entry name" value="EF-hand"/>
    <property type="match status" value="1"/>
</dbReference>
<dbReference type="SUPFAM" id="SSF47473">
    <property type="entry name" value="EF-hand"/>
    <property type="match status" value="1"/>
</dbReference>
<dbReference type="Pfam" id="PF05239">
    <property type="entry name" value="PRC"/>
    <property type="match status" value="1"/>
</dbReference>
<organism evidence="3 4">
    <name type="scientific">Candidatus Tenderia electrophaga</name>
    <dbReference type="NCBI Taxonomy" id="1748243"/>
    <lineage>
        <taxon>Bacteria</taxon>
        <taxon>Pseudomonadati</taxon>
        <taxon>Pseudomonadota</taxon>
        <taxon>Gammaproteobacteria</taxon>
        <taxon>Candidatus Tenderiales</taxon>
        <taxon>Candidatus Tenderiaceae</taxon>
        <taxon>Candidatus Tenderia</taxon>
    </lineage>
</organism>
<dbReference type="Gene3D" id="2.30.30.240">
    <property type="entry name" value="PRC-barrel domain"/>
    <property type="match status" value="1"/>
</dbReference>
<accession>A0A0S2TCL6</accession>
<feature type="region of interest" description="Disordered" evidence="1">
    <location>
        <begin position="1"/>
        <end position="29"/>
    </location>
</feature>
<evidence type="ECO:0000256" key="1">
    <source>
        <dbReference type="SAM" id="MobiDB-lite"/>
    </source>
</evidence>
<dbReference type="PROSITE" id="PS50222">
    <property type="entry name" value="EF_HAND_2"/>
    <property type="match status" value="1"/>
</dbReference>
<dbReference type="InterPro" id="IPR027275">
    <property type="entry name" value="PRC-brl_dom"/>
</dbReference>
<proteinExistence type="predicted"/>
<evidence type="ECO:0000313" key="4">
    <source>
        <dbReference type="Proteomes" id="UP000055136"/>
    </source>
</evidence>
<dbReference type="InterPro" id="IPR002048">
    <property type="entry name" value="EF_hand_dom"/>
</dbReference>
<dbReference type="Pfam" id="PF13405">
    <property type="entry name" value="EF-hand_6"/>
    <property type="match status" value="1"/>
</dbReference>
<dbReference type="Proteomes" id="UP000055136">
    <property type="component" value="Chromosome"/>
</dbReference>
<dbReference type="InterPro" id="IPR018247">
    <property type="entry name" value="EF_Hand_1_Ca_BS"/>
</dbReference>
<feature type="domain" description="EF-hand" evidence="2">
    <location>
        <begin position="169"/>
        <end position="202"/>
    </location>
</feature>
<dbReference type="EMBL" id="CP013099">
    <property type="protein sequence ID" value="ALP52901.1"/>
    <property type="molecule type" value="Genomic_DNA"/>
</dbReference>
<dbReference type="PROSITE" id="PS00018">
    <property type="entry name" value="EF_HAND_1"/>
    <property type="match status" value="1"/>
</dbReference>
<keyword evidence="4" id="KW-1185">Reference proteome</keyword>
<dbReference type="AlphaFoldDB" id="A0A0S2TCL6"/>
<sequence length="202" mass="22263">MALFASPAAAESKSMDGDDHKSANANAGYKSTDVVGREVVSQDGRSLGTIQDLVFDSSGRLIYFVLSGVGSHGKNLDKMLVPWARLDHTSEPYRVDFHAEKMTNAPTLSSRDIDNFADPQTRREADSHFEPNTFKDVGMAGKLNEEKIRHLFAKYDSDSDGALGRGEFGDATGLISMFREFDSDDNGSISRSEFGHFVRMNR</sequence>
<dbReference type="InterPro" id="IPR011992">
    <property type="entry name" value="EF-hand-dom_pair"/>
</dbReference>
<dbReference type="GO" id="GO:0005509">
    <property type="term" value="F:calcium ion binding"/>
    <property type="evidence" value="ECO:0007669"/>
    <property type="project" value="InterPro"/>
</dbReference>
<dbReference type="SUPFAM" id="SSF50346">
    <property type="entry name" value="PRC-barrel domain"/>
    <property type="match status" value="1"/>
</dbReference>
<name>A0A0S2TCL6_9GAMM</name>
<evidence type="ECO:0000313" key="3">
    <source>
        <dbReference type="EMBL" id="ALP52901.1"/>
    </source>
</evidence>
<dbReference type="InterPro" id="IPR011033">
    <property type="entry name" value="PRC_barrel-like_sf"/>
</dbReference>
<dbReference type="KEGG" id="tee:Tel_06880"/>
<protein>
    <recommendedName>
        <fullName evidence="2">EF-hand domain-containing protein</fullName>
    </recommendedName>
</protein>
<dbReference type="SMART" id="SM00054">
    <property type="entry name" value="EFh"/>
    <property type="match status" value="2"/>
</dbReference>
<dbReference type="CDD" id="cd00051">
    <property type="entry name" value="EFh"/>
    <property type="match status" value="1"/>
</dbReference>
<evidence type="ECO:0000259" key="2">
    <source>
        <dbReference type="PROSITE" id="PS50222"/>
    </source>
</evidence>
<gene>
    <name evidence="3" type="ORF">Tel_06880</name>
</gene>
<feature type="compositionally biased region" description="Basic and acidic residues" evidence="1">
    <location>
        <begin position="13"/>
        <end position="22"/>
    </location>
</feature>
<reference evidence="3" key="1">
    <citation type="submission" date="2015-10" db="EMBL/GenBank/DDBJ databases">
        <title>Description of Candidatus Tenderia electrophaga gen. nov, sp. nov., an Uncultivated Electroautotroph from a Biocathode Enrichment.</title>
        <authorList>
            <person name="Eddie B.J."/>
            <person name="Malanoski A.P."/>
            <person name="Wang Z."/>
            <person name="Hall R.J."/>
            <person name="Oh S.D."/>
            <person name="Heiner C."/>
            <person name="Lin B."/>
            <person name="Strycharz-Glaven S.M."/>
        </authorList>
    </citation>
    <scope>NUCLEOTIDE SEQUENCE [LARGE SCALE GENOMIC DNA]</scope>
    <source>
        <strain evidence="3">NRL1</strain>
    </source>
</reference>